<name>A0A8J8SXF4_HALGN</name>
<feature type="chain" id="PRO_5035299754" description="Secreted protein" evidence="1">
    <location>
        <begin position="21"/>
        <end position="101"/>
    </location>
</feature>
<evidence type="ECO:0000313" key="2">
    <source>
        <dbReference type="EMBL" id="TNV74387.1"/>
    </source>
</evidence>
<keyword evidence="1" id="KW-0732">Signal</keyword>
<organism evidence="2 3">
    <name type="scientific">Halteria grandinella</name>
    <dbReference type="NCBI Taxonomy" id="5974"/>
    <lineage>
        <taxon>Eukaryota</taxon>
        <taxon>Sar</taxon>
        <taxon>Alveolata</taxon>
        <taxon>Ciliophora</taxon>
        <taxon>Intramacronucleata</taxon>
        <taxon>Spirotrichea</taxon>
        <taxon>Stichotrichia</taxon>
        <taxon>Sporadotrichida</taxon>
        <taxon>Halteriidae</taxon>
        <taxon>Halteria</taxon>
    </lineage>
</organism>
<feature type="signal peptide" evidence="1">
    <location>
        <begin position="1"/>
        <end position="20"/>
    </location>
</feature>
<evidence type="ECO:0008006" key="4">
    <source>
        <dbReference type="Google" id="ProtNLM"/>
    </source>
</evidence>
<comment type="caution">
    <text evidence="2">The sequence shown here is derived from an EMBL/GenBank/DDBJ whole genome shotgun (WGS) entry which is preliminary data.</text>
</comment>
<protein>
    <recommendedName>
        <fullName evidence="4">Secreted protein</fullName>
    </recommendedName>
</protein>
<keyword evidence="3" id="KW-1185">Reference proteome</keyword>
<evidence type="ECO:0000256" key="1">
    <source>
        <dbReference type="SAM" id="SignalP"/>
    </source>
</evidence>
<dbReference type="Proteomes" id="UP000785679">
    <property type="component" value="Unassembled WGS sequence"/>
</dbReference>
<dbReference type="EMBL" id="RRYP01017059">
    <property type="protein sequence ID" value="TNV74387.1"/>
    <property type="molecule type" value="Genomic_DNA"/>
</dbReference>
<reference evidence="2" key="1">
    <citation type="submission" date="2019-06" db="EMBL/GenBank/DDBJ databases">
        <authorList>
            <person name="Zheng W."/>
        </authorList>
    </citation>
    <scope>NUCLEOTIDE SEQUENCE</scope>
    <source>
        <strain evidence="2">QDHG01</strain>
    </source>
</reference>
<accession>A0A8J8SXF4</accession>
<proteinExistence type="predicted"/>
<evidence type="ECO:0000313" key="3">
    <source>
        <dbReference type="Proteomes" id="UP000785679"/>
    </source>
</evidence>
<sequence length="101" mass="11319">MLKLSLCLSLIFSLIQKCNACFNNSQLCFLAGSVGPKHILGWFEQHISIIMGQYLNMHQVFQAQLSNGLLNLVNRGQASNIISITFQFNFLLITIFAAINQ</sequence>
<dbReference type="AlphaFoldDB" id="A0A8J8SXF4"/>
<gene>
    <name evidence="2" type="ORF">FGO68_gene3141</name>
</gene>